<dbReference type="InterPro" id="IPR050500">
    <property type="entry name" value="Phos_Acetyltrans/Butyryltrans"/>
</dbReference>
<dbReference type="Gene3D" id="3.40.50.10750">
    <property type="entry name" value="Isocitrate/Isopropylmalate dehydrogenase-like"/>
    <property type="match status" value="1"/>
</dbReference>
<dbReference type="InterPro" id="IPR004614">
    <property type="entry name" value="P_AcTrfase"/>
</dbReference>
<dbReference type="NCBIfam" id="NF007233">
    <property type="entry name" value="PRK09653.1"/>
    <property type="match status" value="1"/>
</dbReference>
<keyword evidence="11" id="KW-1185">Reference proteome</keyword>
<reference evidence="10 11" key="1">
    <citation type="journal article" date="2025" name="Anaerobe">
        <title>Description of Anaerococcus kampingiae sp. nov., Anaerococcus groningensis sp. nov., Anaerococcus martiniensis sp. nov., and Anaerococcus cruorum sp. nov., isolated from human clinical specimens.</title>
        <authorList>
            <person name="Boiten K.E."/>
            <person name="Meijer J."/>
            <person name="van Wezel E.M."/>
            <person name="Veloo A.C.M."/>
        </authorList>
    </citation>
    <scope>NUCLEOTIDE SEQUENCE [LARGE SCALE GENOMIC DNA]</scope>
    <source>
        <strain evidence="10 11">ENR0874</strain>
    </source>
</reference>
<dbReference type="InterPro" id="IPR042112">
    <property type="entry name" value="P_AcTrfase_dom2"/>
</dbReference>
<dbReference type="EMBL" id="JBGMEF010000023">
    <property type="protein sequence ID" value="MFO3667532.1"/>
    <property type="molecule type" value="Genomic_DNA"/>
</dbReference>
<dbReference type="RefSeq" id="WP_410035771.1">
    <property type="nucleotide sequence ID" value="NZ_JBGMEF010000023.1"/>
</dbReference>
<evidence type="ECO:0000256" key="7">
    <source>
        <dbReference type="ARBA" id="ARBA00023315"/>
    </source>
</evidence>
<evidence type="ECO:0000256" key="6">
    <source>
        <dbReference type="ARBA" id="ARBA00022679"/>
    </source>
</evidence>
<evidence type="ECO:0000313" key="10">
    <source>
        <dbReference type="EMBL" id="MFO3667532.1"/>
    </source>
</evidence>
<accession>A0ABW9MGK8</accession>
<evidence type="ECO:0000256" key="4">
    <source>
        <dbReference type="ARBA" id="ARBA00012707"/>
    </source>
</evidence>
<dbReference type="InterPro" id="IPR002505">
    <property type="entry name" value="PTA_PTB"/>
</dbReference>
<name>A0ABW9MGK8_9FIRM</name>
<evidence type="ECO:0000313" key="11">
    <source>
        <dbReference type="Proteomes" id="UP001637994"/>
    </source>
</evidence>
<protein>
    <recommendedName>
        <fullName evidence="5">Phosphate acetyltransferase</fullName>
        <ecNumber evidence="4">2.3.1.8</ecNumber>
    </recommendedName>
    <alternativeName>
        <fullName evidence="8">Phosphotransacetylase</fullName>
    </alternativeName>
</protein>
<dbReference type="SUPFAM" id="SSF53659">
    <property type="entry name" value="Isocitrate/Isopropylmalate dehydrogenase-like"/>
    <property type="match status" value="1"/>
</dbReference>
<sequence length="341" mass="36734">MAQVGILDQAIKTIEGKNLTIVLPEGKDERVLEAAIRHQEEGLLQPIVLGDQGEIQKTADKLGKSISNIKILNPETFENFDELVDSFAEIRKGKIDREEAEFILRRDLNYFGVMLVKSGYADGLVSGAIHTTADTIRPALQIIRTKPGQKRVSGVMVMLGPNGEQLVFADTAVNITLEADELAEVAVETSHTAKSFGIDPYVALLSFSTLGSAHHDLATKVARATAIARDLDPELRVEGEIQFDAAIDPKTAANKAPKSEVAGKCNVFIFPDLQAGNIGYKIAQRLGGYKALGPILQGLNAPVNDLSRGCSAQDVYEIAIITAMQASERAREAAERAASSK</sequence>
<dbReference type="Proteomes" id="UP001637994">
    <property type="component" value="Unassembled WGS sequence"/>
</dbReference>
<feature type="domain" description="Phosphate acetyl/butaryl transferase" evidence="9">
    <location>
        <begin position="7"/>
        <end position="323"/>
    </location>
</feature>
<evidence type="ECO:0000256" key="3">
    <source>
        <dbReference type="ARBA" id="ARBA00005656"/>
    </source>
</evidence>
<organism evidence="10 11">
    <name type="scientific">Anaerococcus kampingae</name>
    <dbReference type="NCBI Taxonomy" id="3115614"/>
    <lineage>
        <taxon>Bacteria</taxon>
        <taxon>Bacillati</taxon>
        <taxon>Bacillota</taxon>
        <taxon>Tissierellia</taxon>
        <taxon>Tissierellales</taxon>
        <taxon>Peptoniphilaceae</taxon>
        <taxon>Anaerococcus</taxon>
    </lineage>
</organism>
<comment type="catalytic activity">
    <reaction evidence="1">
        <text>acetyl-CoA + phosphate = acetyl phosphate + CoA</text>
        <dbReference type="Rhea" id="RHEA:19521"/>
        <dbReference type="ChEBI" id="CHEBI:22191"/>
        <dbReference type="ChEBI" id="CHEBI:43474"/>
        <dbReference type="ChEBI" id="CHEBI:57287"/>
        <dbReference type="ChEBI" id="CHEBI:57288"/>
        <dbReference type="EC" id="2.3.1.8"/>
    </reaction>
</comment>
<dbReference type="InterPro" id="IPR012147">
    <property type="entry name" value="P_Ac_Bu_trans"/>
</dbReference>
<comment type="caution">
    <text evidence="10">The sequence shown here is derived from an EMBL/GenBank/DDBJ whole genome shotgun (WGS) entry which is preliminary data.</text>
</comment>
<dbReference type="PIRSF" id="PIRSF000428">
    <property type="entry name" value="P_Ac_trans"/>
    <property type="match status" value="1"/>
</dbReference>
<dbReference type="Pfam" id="PF01515">
    <property type="entry name" value="PTA_PTB"/>
    <property type="match status" value="1"/>
</dbReference>
<evidence type="ECO:0000259" key="9">
    <source>
        <dbReference type="Pfam" id="PF01515"/>
    </source>
</evidence>
<dbReference type="Gene3D" id="3.40.50.10950">
    <property type="match status" value="1"/>
</dbReference>
<dbReference type="GO" id="GO:0008959">
    <property type="term" value="F:phosphate acetyltransferase activity"/>
    <property type="evidence" value="ECO:0007669"/>
    <property type="project" value="UniProtKB-EC"/>
</dbReference>
<evidence type="ECO:0000256" key="8">
    <source>
        <dbReference type="ARBA" id="ARBA00031108"/>
    </source>
</evidence>
<evidence type="ECO:0000256" key="2">
    <source>
        <dbReference type="ARBA" id="ARBA00004989"/>
    </source>
</evidence>
<evidence type="ECO:0000256" key="5">
    <source>
        <dbReference type="ARBA" id="ARBA00021528"/>
    </source>
</evidence>
<dbReference type="PANTHER" id="PTHR43356:SF3">
    <property type="entry name" value="PHOSPHATE ACETYLTRANSFERASE"/>
    <property type="match status" value="1"/>
</dbReference>
<proteinExistence type="inferred from homology"/>
<dbReference type="InterPro" id="IPR042113">
    <property type="entry name" value="P_AcTrfase_dom1"/>
</dbReference>
<comment type="similarity">
    <text evidence="3">Belongs to the phosphate acetyltransferase and butyryltransferase family.</text>
</comment>
<comment type="pathway">
    <text evidence="2">Metabolic intermediate biosynthesis; acetyl-CoA biosynthesis; acetyl-CoA from acetate: step 2/2.</text>
</comment>
<evidence type="ECO:0000256" key="1">
    <source>
        <dbReference type="ARBA" id="ARBA00000705"/>
    </source>
</evidence>
<dbReference type="PANTHER" id="PTHR43356">
    <property type="entry name" value="PHOSPHATE ACETYLTRANSFERASE"/>
    <property type="match status" value="1"/>
</dbReference>
<dbReference type="NCBIfam" id="TIGR00651">
    <property type="entry name" value="pta"/>
    <property type="match status" value="1"/>
</dbReference>
<keyword evidence="7 10" id="KW-0012">Acyltransferase</keyword>
<gene>
    <name evidence="10" type="primary">pta</name>
    <name evidence="10" type="ORF">ACCQ42_07080</name>
</gene>
<dbReference type="EC" id="2.3.1.8" evidence="4"/>
<keyword evidence="6 10" id="KW-0808">Transferase</keyword>